<comment type="caution">
    <text evidence="4">The sequence shown here is derived from an EMBL/GenBank/DDBJ whole genome shotgun (WGS) entry which is preliminary data.</text>
</comment>
<reference evidence="4 5" key="1">
    <citation type="submission" date="2021-01" db="EMBL/GenBank/DDBJ databases">
        <title>Carboxyliciviraga sp.nov., isolated from coastal sediments.</title>
        <authorList>
            <person name="Lu D."/>
            <person name="Zhang T."/>
        </authorList>
    </citation>
    <scope>NUCLEOTIDE SEQUENCE [LARGE SCALE GENOMIC DNA]</scope>
    <source>
        <strain evidence="4 5">N1Y132</strain>
    </source>
</reference>
<gene>
    <name evidence="4" type="ORF">JIV24_14200</name>
</gene>
<feature type="compositionally biased region" description="Basic and acidic residues" evidence="2">
    <location>
        <begin position="756"/>
        <end position="766"/>
    </location>
</feature>
<dbReference type="PANTHER" id="PTHR43283:SF11">
    <property type="entry name" value="BETA-LACTAMASE-RELATED DOMAIN-CONTAINING PROTEIN"/>
    <property type="match status" value="1"/>
</dbReference>
<organism evidence="4 5">
    <name type="scientific">Carboxylicivirga marina</name>
    <dbReference type="NCBI Taxonomy" id="2800988"/>
    <lineage>
        <taxon>Bacteria</taxon>
        <taxon>Pseudomonadati</taxon>
        <taxon>Bacteroidota</taxon>
        <taxon>Bacteroidia</taxon>
        <taxon>Marinilabiliales</taxon>
        <taxon>Marinilabiliaceae</taxon>
        <taxon>Carboxylicivirga</taxon>
    </lineage>
</organism>
<proteinExistence type="predicted"/>
<dbReference type="Pfam" id="PF00144">
    <property type="entry name" value="Beta-lactamase"/>
    <property type="match status" value="1"/>
</dbReference>
<dbReference type="PANTHER" id="PTHR43283">
    <property type="entry name" value="BETA-LACTAMASE-RELATED"/>
    <property type="match status" value="1"/>
</dbReference>
<evidence type="ECO:0000256" key="1">
    <source>
        <dbReference type="ARBA" id="ARBA00022801"/>
    </source>
</evidence>
<dbReference type="Gene3D" id="3.40.710.10">
    <property type="entry name" value="DD-peptidase/beta-lactamase superfamily"/>
    <property type="match status" value="1"/>
</dbReference>
<accession>A0ABS1HLD8</accession>
<keyword evidence="1 4" id="KW-0378">Hydrolase</keyword>
<keyword evidence="5" id="KW-1185">Reference proteome</keyword>
<evidence type="ECO:0000259" key="3">
    <source>
        <dbReference type="Pfam" id="PF00144"/>
    </source>
</evidence>
<name>A0ABS1HLD8_9BACT</name>
<sequence>MISARAISRADTLLQQLTVEEKVAMLFVNIPDDNYSDSAVVGNTRFDSYSARDIRTGMHDEQSIPFPNESTLRAVGDNPIVKTLLSDAIRKYNNAGYHGLITHDRLPNVSRLYIGEKSIEQQQSIRIIDFPCELLDELLLTSETERIKQNENKLSFSLDDYPALNIWRSPTGISVSFDEILCQDLLFWENKEDDCVNKMVQAVYQSRISESDLDARVYKLLNHQIESLNDTIITTSPQKELKHRLEAYKKSISIYQSKPVFPLNRIDTLSVYIDDSFCSVPDEFKKAVDFYHTVVAVKEKANIQLLLCDDDKLLGNQIKQVVNDSAKNQINVLLFVGDLSNASLQNALKVVDAIVVMPELIEYSWSLLAEAIYNGIPVSGYSVFHDELARVGFERVNTGKDRLAFSLLNSEIKPDSISKIDSIISDAIKKKATPGAQLLVVKGGEILLQKAYGHHTYSKRQRVLNDDLYDVASITKLAVTFPVVMQMYENGSLDLDATLGEYLAGVDTTDKADITVRELLLHQSGLTSYIPFHYKALDRESLKKRSLYSRHYSWLYNVRVDTRLYQNKQARYRQDVFAKQASEEYSRQLTANMFMNDAYVDSMYSHIYESKLNISKTYRYSDLGYYLLQKIIESEEDERLDSLYYKNISLLLGANKLLYKPLNQFNGKRIVPTENDLGFRKVLLDGYVHDQGAAMLGGVAAHAGLFANAGDLAKLAQMLLNEGSYGGVQFFRPRTIGKFTQTNNNGNRRGLGVDKPQLDPDKDSHVSAKASPASYGHTGFTGTILWIDPEYDLIYIFLSNRIHPRSYNKKLLELDVRTKIQDVIYNSLDN</sequence>
<dbReference type="InterPro" id="IPR001466">
    <property type="entry name" value="Beta-lactam-related"/>
</dbReference>
<dbReference type="EMBL" id="JAENRR010000035">
    <property type="protein sequence ID" value="MBK3518492.1"/>
    <property type="molecule type" value="Genomic_DNA"/>
</dbReference>
<feature type="region of interest" description="Disordered" evidence="2">
    <location>
        <begin position="741"/>
        <end position="773"/>
    </location>
</feature>
<evidence type="ECO:0000313" key="5">
    <source>
        <dbReference type="Proteomes" id="UP000605676"/>
    </source>
</evidence>
<dbReference type="InterPro" id="IPR050789">
    <property type="entry name" value="Diverse_Enzym_Activities"/>
</dbReference>
<dbReference type="GO" id="GO:0016787">
    <property type="term" value="F:hydrolase activity"/>
    <property type="evidence" value="ECO:0007669"/>
    <property type="project" value="UniProtKB-KW"/>
</dbReference>
<dbReference type="Proteomes" id="UP000605676">
    <property type="component" value="Unassembled WGS sequence"/>
</dbReference>
<feature type="domain" description="Beta-lactamase-related" evidence="3">
    <location>
        <begin position="421"/>
        <end position="807"/>
    </location>
</feature>
<protein>
    <submittedName>
        <fullName evidence="4">Serine hydrolase</fullName>
    </submittedName>
</protein>
<dbReference type="SUPFAM" id="SSF56601">
    <property type="entry name" value="beta-lactamase/transpeptidase-like"/>
    <property type="match status" value="1"/>
</dbReference>
<dbReference type="RefSeq" id="WP_200465719.1">
    <property type="nucleotide sequence ID" value="NZ_JAENRR010000035.1"/>
</dbReference>
<dbReference type="InterPro" id="IPR012338">
    <property type="entry name" value="Beta-lactam/transpept-like"/>
</dbReference>
<evidence type="ECO:0000313" key="4">
    <source>
        <dbReference type="EMBL" id="MBK3518492.1"/>
    </source>
</evidence>
<evidence type="ECO:0000256" key="2">
    <source>
        <dbReference type="SAM" id="MobiDB-lite"/>
    </source>
</evidence>